<gene>
    <name evidence="2" type="primary">Prdm15-L</name>
    <name evidence="2" type="ORF">Hamer_G000145</name>
</gene>
<sequence length="147" mass="17099">CEDCQKSHEGDCEEHGPLKKVADTEVSTRARRSIPHILQLKEEDTHTGVYARELLHKRWQFGPLQAERVLAGSQQVAVEEEIKERFGIVFKITQEEGDYLLLDTQQEERSNWMIFVRPAEESRTEFGGIPIQRGYLFCNYQRNTSTM</sequence>
<reference evidence="2" key="1">
    <citation type="journal article" date="2021" name="Sci. Adv.">
        <title>The American lobster genome reveals insights on longevity, neural, and immune adaptations.</title>
        <authorList>
            <person name="Polinski J.M."/>
            <person name="Zimin A.V."/>
            <person name="Clark K.F."/>
            <person name="Kohn A.B."/>
            <person name="Sadowski N."/>
            <person name="Timp W."/>
            <person name="Ptitsyn A."/>
            <person name="Khanna P."/>
            <person name="Romanova D.Y."/>
            <person name="Williams P."/>
            <person name="Greenwood S.J."/>
            <person name="Moroz L.L."/>
            <person name="Walt D.R."/>
            <person name="Bodnar A.G."/>
        </authorList>
    </citation>
    <scope>NUCLEOTIDE SEQUENCE</scope>
    <source>
        <strain evidence="2">GMGI-L3</strain>
    </source>
</reference>
<proteinExistence type="predicted"/>
<evidence type="ECO:0000313" key="3">
    <source>
        <dbReference type="Proteomes" id="UP000747542"/>
    </source>
</evidence>
<comment type="caution">
    <text evidence="2">The sequence shown here is derived from an EMBL/GenBank/DDBJ whole genome shotgun (WGS) entry which is preliminary data.</text>
</comment>
<name>A0A8J5NC08_HOMAM</name>
<feature type="domain" description="SET" evidence="1">
    <location>
        <begin position="39"/>
        <end position="123"/>
    </location>
</feature>
<evidence type="ECO:0000259" key="1">
    <source>
        <dbReference type="Pfam" id="PF21549"/>
    </source>
</evidence>
<feature type="non-terminal residue" evidence="2">
    <location>
        <position position="1"/>
    </location>
</feature>
<evidence type="ECO:0000313" key="2">
    <source>
        <dbReference type="EMBL" id="KAG7176937.1"/>
    </source>
</evidence>
<dbReference type="GO" id="GO:0008276">
    <property type="term" value="F:protein methyltransferase activity"/>
    <property type="evidence" value="ECO:0007669"/>
    <property type="project" value="UniProtKB-ARBA"/>
</dbReference>
<dbReference type="GO" id="GO:0008757">
    <property type="term" value="F:S-adenosylmethionine-dependent methyltransferase activity"/>
    <property type="evidence" value="ECO:0007669"/>
    <property type="project" value="UniProtKB-ARBA"/>
</dbReference>
<dbReference type="AlphaFoldDB" id="A0A8J5NC08"/>
<keyword evidence="3" id="KW-1185">Reference proteome</keyword>
<organism evidence="2 3">
    <name type="scientific">Homarus americanus</name>
    <name type="common">American lobster</name>
    <dbReference type="NCBI Taxonomy" id="6706"/>
    <lineage>
        <taxon>Eukaryota</taxon>
        <taxon>Metazoa</taxon>
        <taxon>Ecdysozoa</taxon>
        <taxon>Arthropoda</taxon>
        <taxon>Crustacea</taxon>
        <taxon>Multicrustacea</taxon>
        <taxon>Malacostraca</taxon>
        <taxon>Eumalacostraca</taxon>
        <taxon>Eucarida</taxon>
        <taxon>Decapoda</taxon>
        <taxon>Pleocyemata</taxon>
        <taxon>Astacidea</taxon>
        <taxon>Nephropoidea</taxon>
        <taxon>Nephropidae</taxon>
        <taxon>Homarus</taxon>
    </lineage>
</organism>
<dbReference type="InterPro" id="IPR046341">
    <property type="entry name" value="SET_dom_sf"/>
</dbReference>
<dbReference type="Gene3D" id="2.170.270.10">
    <property type="entry name" value="SET domain"/>
    <property type="match status" value="1"/>
</dbReference>
<accession>A0A8J5NC08</accession>
<dbReference type="InterPro" id="IPR001214">
    <property type="entry name" value="SET_dom"/>
</dbReference>
<dbReference type="Proteomes" id="UP000747542">
    <property type="component" value="Unassembled WGS sequence"/>
</dbReference>
<dbReference type="EMBL" id="JAHLQT010002534">
    <property type="protein sequence ID" value="KAG7176937.1"/>
    <property type="molecule type" value="Genomic_DNA"/>
</dbReference>
<dbReference type="GO" id="GO:0008170">
    <property type="term" value="F:N-methyltransferase activity"/>
    <property type="evidence" value="ECO:0007669"/>
    <property type="project" value="UniProtKB-ARBA"/>
</dbReference>
<dbReference type="Pfam" id="PF21549">
    <property type="entry name" value="PRDM2_PR"/>
    <property type="match status" value="1"/>
</dbReference>
<protein>
    <submittedName>
        <fullName evidence="2">PR domain zinc finger protein 15-like</fullName>
    </submittedName>
</protein>